<dbReference type="OrthoDB" id="9762536at2"/>
<dbReference type="FunFam" id="3.40.50.10490:FF:000011">
    <property type="entry name" value="Arabinose 5-phosphate isomerase"/>
    <property type="match status" value="1"/>
</dbReference>
<dbReference type="RefSeq" id="WP_068496652.1">
    <property type="nucleotide sequence ID" value="NZ_LWQU01000022.1"/>
</dbReference>
<evidence type="ECO:0000259" key="8">
    <source>
        <dbReference type="PROSITE" id="PS51371"/>
    </source>
</evidence>
<dbReference type="NCBIfam" id="TIGR00393">
    <property type="entry name" value="kpsF"/>
    <property type="match status" value="1"/>
</dbReference>
<evidence type="ECO:0000313" key="10">
    <source>
        <dbReference type="EMBL" id="OAN65464.1"/>
    </source>
</evidence>
<feature type="site" description="Catalytically relevant" evidence="6">
    <location>
        <position position="154"/>
    </location>
</feature>
<evidence type="ECO:0000256" key="4">
    <source>
        <dbReference type="PIRNR" id="PIRNR004692"/>
    </source>
</evidence>
<gene>
    <name evidence="10" type="ORF">A6A05_05750</name>
</gene>
<feature type="binding site" evidence="5">
    <location>
        <position position="84"/>
    </location>
    <ligand>
        <name>Zn(2+)</name>
        <dbReference type="ChEBI" id="CHEBI:29105"/>
    </ligand>
</feature>
<keyword evidence="5" id="KW-0479">Metal-binding</keyword>
<dbReference type="PROSITE" id="PS51371">
    <property type="entry name" value="CBS"/>
    <property type="match status" value="2"/>
</dbReference>
<sequence>MTIVLRDGTAAPADIAAARRVLDTEAQALAALGDSLGAPFVAACDALAGASGRVVVSGMGKSGHVGRKIAATLASTGTPAFFVHPAEASHGDLGMITKDDAVIALSNSGETPELSDIIAFTRRFAISLIGITSRADSALAQSSDVALILPPIPEACPNGLAPTTSTTMMLALGDALAVALLERKNFSAADFRVFHPGGQLGRRLLKVADLMHGGDAMPLVGLDTPMAETLLVMTTKSLGCAGVVDADGRLAGIVTDGDLRRHMSGQLLTATAGQVMTRNPKTIAPNLLAAEALRVLNEKSITSLFVVQGGRPQGVLHVHDLLRAGVV</sequence>
<evidence type="ECO:0000256" key="5">
    <source>
        <dbReference type="PIRSR" id="PIRSR004692-2"/>
    </source>
</evidence>
<feature type="site" description="Catalytically relevant" evidence="6">
    <location>
        <position position="113"/>
    </location>
</feature>
<dbReference type="Pfam" id="PF00571">
    <property type="entry name" value="CBS"/>
    <property type="match status" value="2"/>
</dbReference>
<dbReference type="InterPro" id="IPR001347">
    <property type="entry name" value="SIS_dom"/>
</dbReference>
<keyword evidence="2" id="KW-0677">Repeat</keyword>
<evidence type="ECO:0000256" key="1">
    <source>
        <dbReference type="ARBA" id="ARBA00008165"/>
    </source>
</evidence>
<dbReference type="InterPro" id="IPR046348">
    <property type="entry name" value="SIS_dom_sf"/>
</dbReference>
<dbReference type="Pfam" id="PF01380">
    <property type="entry name" value="SIS"/>
    <property type="match status" value="1"/>
</dbReference>
<dbReference type="GO" id="GO:0019146">
    <property type="term" value="F:arabinose-5-phosphate isomerase activity"/>
    <property type="evidence" value="ECO:0007669"/>
    <property type="project" value="UniProtKB-ARBA"/>
</dbReference>
<evidence type="ECO:0000256" key="6">
    <source>
        <dbReference type="PIRSR" id="PIRSR004692-3"/>
    </source>
</evidence>
<feature type="site" description="Catalytically relevant" evidence="6">
    <location>
        <position position="195"/>
    </location>
</feature>
<dbReference type="InterPro" id="IPR004800">
    <property type="entry name" value="KdsD/KpsF-type"/>
</dbReference>
<keyword evidence="3 7" id="KW-0129">CBS domain</keyword>
<dbReference type="AlphaFoldDB" id="A0A178N1V9"/>
<comment type="caution">
    <text evidence="10">The sequence shown here is derived from an EMBL/GenBank/DDBJ whole genome shotgun (WGS) entry which is preliminary data.</text>
</comment>
<dbReference type="InterPro" id="IPR035474">
    <property type="entry name" value="SIS_Kpsf"/>
</dbReference>
<evidence type="ECO:0000259" key="9">
    <source>
        <dbReference type="PROSITE" id="PS51464"/>
    </source>
</evidence>
<dbReference type="CDD" id="cd05014">
    <property type="entry name" value="SIS_Kpsf"/>
    <property type="match status" value="1"/>
</dbReference>
<organism evidence="10 11">
    <name type="scientific">Magnetospirillum moscoviense</name>
    <dbReference type="NCBI Taxonomy" id="1437059"/>
    <lineage>
        <taxon>Bacteria</taxon>
        <taxon>Pseudomonadati</taxon>
        <taxon>Pseudomonadota</taxon>
        <taxon>Alphaproteobacteria</taxon>
        <taxon>Rhodospirillales</taxon>
        <taxon>Rhodospirillaceae</taxon>
        <taxon>Magnetospirillum</taxon>
    </lineage>
</organism>
<evidence type="ECO:0000256" key="3">
    <source>
        <dbReference type="ARBA" id="ARBA00023122"/>
    </source>
</evidence>
<dbReference type="SUPFAM" id="SSF54631">
    <property type="entry name" value="CBS-domain pair"/>
    <property type="match status" value="1"/>
</dbReference>
<feature type="domain" description="CBS" evidence="8">
    <location>
        <begin position="211"/>
        <end position="271"/>
    </location>
</feature>
<proteinExistence type="inferred from homology"/>
<name>A0A178N1V9_9PROT</name>
<dbReference type="Gene3D" id="3.40.50.10490">
    <property type="entry name" value="Glucose-6-phosphate isomerase like protein, domain 1"/>
    <property type="match status" value="1"/>
</dbReference>
<dbReference type="SUPFAM" id="SSF53697">
    <property type="entry name" value="SIS domain"/>
    <property type="match status" value="1"/>
</dbReference>
<dbReference type="GO" id="GO:0005975">
    <property type="term" value="P:carbohydrate metabolic process"/>
    <property type="evidence" value="ECO:0007669"/>
    <property type="project" value="InterPro"/>
</dbReference>
<comment type="similarity">
    <text evidence="1 4">Belongs to the SIS family. GutQ/KpsF subfamily.</text>
</comment>
<keyword evidence="11" id="KW-1185">Reference proteome</keyword>
<dbReference type="InterPro" id="IPR050986">
    <property type="entry name" value="GutQ/KpsF_isomerases"/>
</dbReference>
<evidence type="ECO:0000313" key="11">
    <source>
        <dbReference type="Proteomes" id="UP000078543"/>
    </source>
</evidence>
<dbReference type="GO" id="GO:0046872">
    <property type="term" value="F:metal ion binding"/>
    <property type="evidence" value="ECO:0007669"/>
    <property type="project" value="UniProtKB-KW"/>
</dbReference>
<dbReference type="STRING" id="1437059.A6A05_05750"/>
<accession>A0A178N1V9</accession>
<dbReference type="InterPro" id="IPR046342">
    <property type="entry name" value="CBS_dom_sf"/>
</dbReference>
<dbReference type="Gene3D" id="3.10.580.10">
    <property type="entry name" value="CBS-domain"/>
    <property type="match status" value="1"/>
</dbReference>
<dbReference type="PANTHER" id="PTHR42745">
    <property type="match status" value="1"/>
</dbReference>
<dbReference type="Proteomes" id="UP000078543">
    <property type="component" value="Unassembled WGS sequence"/>
</dbReference>
<dbReference type="InterPro" id="IPR000644">
    <property type="entry name" value="CBS_dom"/>
</dbReference>
<feature type="domain" description="CBS" evidence="8">
    <location>
        <begin position="276"/>
        <end position="327"/>
    </location>
</feature>
<reference evidence="10 11" key="1">
    <citation type="submission" date="2016-04" db="EMBL/GenBank/DDBJ databases">
        <title>Draft genome sequence of freshwater magnetotactic bacteria Magnetospirillum marisnigri SP-1 and Magnetospirillum moscoviense BB-1.</title>
        <authorList>
            <person name="Koziaeva V."/>
            <person name="Dziuba M.V."/>
            <person name="Ivanov T.M."/>
            <person name="Kuznetsov B."/>
            <person name="Grouzdev D.S."/>
        </authorList>
    </citation>
    <scope>NUCLEOTIDE SEQUENCE [LARGE SCALE GENOMIC DNA]</scope>
    <source>
        <strain evidence="10 11">BB-1</strain>
    </source>
</reference>
<dbReference type="CDD" id="cd04604">
    <property type="entry name" value="CBS_pair_SIS_assoc"/>
    <property type="match status" value="1"/>
</dbReference>
<evidence type="ECO:0000256" key="2">
    <source>
        <dbReference type="ARBA" id="ARBA00022737"/>
    </source>
</evidence>
<dbReference type="PIRSF" id="PIRSF004692">
    <property type="entry name" value="KdsD_KpsF"/>
    <property type="match status" value="1"/>
</dbReference>
<evidence type="ECO:0000256" key="7">
    <source>
        <dbReference type="PROSITE-ProRule" id="PRU00703"/>
    </source>
</evidence>
<dbReference type="EMBL" id="LWQU01000022">
    <property type="protein sequence ID" value="OAN65464.1"/>
    <property type="molecule type" value="Genomic_DNA"/>
</dbReference>
<protein>
    <submittedName>
        <fullName evidence="10">D-arabinose 5-phosphate</fullName>
    </submittedName>
</protein>
<feature type="domain" description="SIS" evidence="9">
    <location>
        <begin position="43"/>
        <end position="186"/>
    </location>
</feature>
<dbReference type="PROSITE" id="PS51464">
    <property type="entry name" value="SIS"/>
    <property type="match status" value="1"/>
</dbReference>
<feature type="site" description="Catalytically relevant" evidence="6">
    <location>
        <position position="61"/>
    </location>
</feature>
<dbReference type="GO" id="GO:0097367">
    <property type="term" value="F:carbohydrate derivative binding"/>
    <property type="evidence" value="ECO:0007669"/>
    <property type="project" value="InterPro"/>
</dbReference>
<dbReference type="PANTHER" id="PTHR42745:SF1">
    <property type="entry name" value="ARABINOSE 5-PHOSPHATE ISOMERASE KDSD"/>
    <property type="match status" value="1"/>
</dbReference>
<keyword evidence="5" id="KW-0862">Zinc</keyword>
<dbReference type="SMART" id="SM00116">
    <property type="entry name" value="CBS"/>
    <property type="match status" value="2"/>
</dbReference>
<dbReference type="GO" id="GO:1901135">
    <property type="term" value="P:carbohydrate derivative metabolic process"/>
    <property type="evidence" value="ECO:0007669"/>
    <property type="project" value="InterPro"/>
</dbReference>